<keyword evidence="3" id="KW-0813">Transport</keyword>
<evidence type="ECO:0000256" key="9">
    <source>
        <dbReference type="ARBA" id="ARBA00023175"/>
    </source>
</evidence>
<dbReference type="InterPro" id="IPR022780">
    <property type="entry name" value="Dynein_light_int_chain"/>
</dbReference>
<feature type="region of interest" description="Disordered" evidence="11">
    <location>
        <begin position="539"/>
        <end position="558"/>
    </location>
</feature>
<keyword evidence="4" id="KW-0963">Cytoplasm</keyword>
<dbReference type="GO" id="GO:0005868">
    <property type="term" value="C:cytoplasmic dynein complex"/>
    <property type="evidence" value="ECO:0007669"/>
    <property type="project" value="InterPro"/>
</dbReference>
<sequence length="590" mass="63846">MENSRPSSPEAPPQDLWSSILDSVSTSRSIPAKQVIVLGEPSSGKSTLVSALLQKPVPEETKEDQRTDFALGYDWADVRDDADEDTLARLSVYTVPSSAPAYTSLLPYFVPPRTSLPHTLVMVVLDWTRPWSFIQELETWLEWVDQWVKGDGSRDLDIAKEENRERLQAHWQHYAEPSSEPLPATSVSSTILPLGPGTLTHNSAGVPIVVVCTKADLIDEGNDIIGTGTSGMGGMVKGKGGEWEEQTDSIMQILRTICLKYGAGLFYTTPQPTTLQVLRQYALHMLFVPPAPSPAAAAPSEVATPPRNPFVFEHKPNALDRDKIVIPAGWDSWGKIAVLRDGFDAKLWGEAWENDLDHSDDSDGTAHAQRLYVGLVPDMSRKPPPFPPLNNPTPEQVFLAKNYDENAKKPDRDPRGAFRNPNETASAGIVGPMGSSSFNLPNVERALTEMESVAGAAGVNPLNMSTARDPAARALSGRGGTRPPNAGLSIPTAGAALALGRSGAPSPAPMSATTPNSADDQSQHQALKAFFDNLINKRNTKADDRGNAKSPDGENGADEGRLAMSLLVDIAVWKTFLTTFCIWNSTDGWR</sequence>
<dbReference type="GO" id="GO:0005874">
    <property type="term" value="C:microtubule"/>
    <property type="evidence" value="ECO:0007669"/>
    <property type="project" value="UniProtKB-KW"/>
</dbReference>
<protein>
    <submittedName>
        <fullName evidence="12">Cytoplasmic dynein 1 light intermediate chain 1</fullName>
    </submittedName>
</protein>
<dbReference type="InterPro" id="IPR008467">
    <property type="entry name" value="Dynein1_light_intermed_chain"/>
</dbReference>
<dbReference type="SUPFAM" id="SSF52540">
    <property type="entry name" value="P-loop containing nucleoside triphosphate hydrolases"/>
    <property type="match status" value="1"/>
</dbReference>
<dbReference type="EMBL" id="MNAD01001463">
    <property type="protein sequence ID" value="OJT05384.1"/>
    <property type="molecule type" value="Genomic_DNA"/>
</dbReference>
<evidence type="ECO:0000256" key="8">
    <source>
        <dbReference type="ARBA" id="ARBA00023017"/>
    </source>
</evidence>
<evidence type="ECO:0000256" key="3">
    <source>
        <dbReference type="ARBA" id="ARBA00022448"/>
    </source>
</evidence>
<dbReference type="GO" id="GO:0035974">
    <property type="term" value="C:meiotic spindle pole body"/>
    <property type="evidence" value="ECO:0007669"/>
    <property type="project" value="TreeGrafter"/>
</dbReference>
<keyword evidence="10" id="KW-0206">Cytoskeleton</keyword>
<dbReference type="Proteomes" id="UP000184267">
    <property type="component" value="Unassembled WGS sequence"/>
</dbReference>
<dbReference type="GO" id="GO:0000226">
    <property type="term" value="P:microtubule cytoskeleton organization"/>
    <property type="evidence" value="ECO:0007669"/>
    <property type="project" value="TreeGrafter"/>
</dbReference>
<evidence type="ECO:0000256" key="10">
    <source>
        <dbReference type="ARBA" id="ARBA00023212"/>
    </source>
</evidence>
<dbReference type="GO" id="GO:0007018">
    <property type="term" value="P:microtubule-based movement"/>
    <property type="evidence" value="ECO:0007669"/>
    <property type="project" value="InterPro"/>
</dbReference>
<organism evidence="12 13">
    <name type="scientific">Trametes pubescens</name>
    <name type="common">White-rot fungus</name>
    <dbReference type="NCBI Taxonomy" id="154538"/>
    <lineage>
        <taxon>Eukaryota</taxon>
        <taxon>Fungi</taxon>
        <taxon>Dikarya</taxon>
        <taxon>Basidiomycota</taxon>
        <taxon>Agaricomycotina</taxon>
        <taxon>Agaricomycetes</taxon>
        <taxon>Polyporales</taxon>
        <taxon>Polyporaceae</taxon>
        <taxon>Trametes</taxon>
    </lineage>
</organism>
<evidence type="ECO:0000256" key="2">
    <source>
        <dbReference type="ARBA" id="ARBA00006831"/>
    </source>
</evidence>
<accession>A0A1M2VCT3</accession>
<dbReference type="InterPro" id="IPR027417">
    <property type="entry name" value="P-loop_NTPase"/>
</dbReference>
<dbReference type="AlphaFoldDB" id="A0A1M2VCT3"/>
<keyword evidence="9" id="KW-0505">Motor protein</keyword>
<feature type="region of interest" description="Disordered" evidence="11">
    <location>
        <begin position="499"/>
        <end position="523"/>
    </location>
</feature>
<comment type="similarity">
    <text evidence="2">Belongs to the dynein light intermediate chain family.</text>
</comment>
<keyword evidence="5" id="KW-0493">Microtubule</keyword>
<dbReference type="GO" id="GO:0045504">
    <property type="term" value="F:dynein heavy chain binding"/>
    <property type="evidence" value="ECO:0007669"/>
    <property type="project" value="TreeGrafter"/>
</dbReference>
<feature type="region of interest" description="Disordered" evidence="11">
    <location>
        <begin position="406"/>
        <end position="433"/>
    </location>
</feature>
<dbReference type="CDD" id="cd00882">
    <property type="entry name" value="Ras_like_GTPase"/>
    <property type="match status" value="1"/>
</dbReference>
<dbReference type="PANTHER" id="PTHR12688">
    <property type="entry name" value="DYNEIN LIGHT INTERMEDIATE CHAIN"/>
    <property type="match status" value="1"/>
</dbReference>
<evidence type="ECO:0000313" key="13">
    <source>
        <dbReference type="Proteomes" id="UP000184267"/>
    </source>
</evidence>
<reference evidence="12 13" key="1">
    <citation type="submission" date="2016-10" db="EMBL/GenBank/DDBJ databases">
        <title>Genome sequence of the basidiomycete white-rot fungus Trametes pubescens.</title>
        <authorList>
            <person name="Makela M.R."/>
            <person name="Granchi Z."/>
            <person name="Peng M."/>
            <person name="De Vries R.P."/>
            <person name="Grigoriev I."/>
            <person name="Riley R."/>
            <person name="Hilden K."/>
        </authorList>
    </citation>
    <scope>NUCLEOTIDE SEQUENCE [LARGE SCALE GENOMIC DNA]</scope>
    <source>
        <strain evidence="12 13">FBCC735</strain>
    </source>
</reference>
<evidence type="ECO:0000256" key="1">
    <source>
        <dbReference type="ARBA" id="ARBA00004245"/>
    </source>
</evidence>
<dbReference type="OrthoDB" id="27603at2759"/>
<dbReference type="GO" id="GO:0005524">
    <property type="term" value="F:ATP binding"/>
    <property type="evidence" value="ECO:0007669"/>
    <property type="project" value="UniProtKB-KW"/>
</dbReference>
<feature type="region of interest" description="Disordered" evidence="11">
    <location>
        <begin position="471"/>
        <end position="490"/>
    </location>
</feature>
<dbReference type="PANTHER" id="PTHR12688:SF0">
    <property type="entry name" value="DYNEIN LIGHT INTERMEDIATE CHAIN"/>
    <property type="match status" value="1"/>
</dbReference>
<name>A0A1M2VCT3_TRAPU</name>
<dbReference type="OMA" id="WTRPWSF"/>
<keyword evidence="8" id="KW-0243">Dynein</keyword>
<comment type="caution">
    <text evidence="12">The sequence shown here is derived from an EMBL/GenBank/DDBJ whole genome shotgun (WGS) entry which is preliminary data.</text>
</comment>
<dbReference type="Gene3D" id="3.40.50.300">
    <property type="entry name" value="P-loop containing nucleotide triphosphate hydrolases"/>
    <property type="match status" value="1"/>
</dbReference>
<gene>
    <name evidence="12" type="ORF">TRAPUB_3825</name>
</gene>
<feature type="compositionally biased region" description="Basic and acidic residues" evidence="11">
    <location>
        <begin position="406"/>
        <end position="416"/>
    </location>
</feature>
<keyword evidence="6" id="KW-0547">Nucleotide-binding</keyword>
<dbReference type="STRING" id="154538.A0A1M2VCT3"/>
<evidence type="ECO:0000256" key="4">
    <source>
        <dbReference type="ARBA" id="ARBA00022490"/>
    </source>
</evidence>
<keyword evidence="7" id="KW-0067">ATP-binding</keyword>
<comment type="subcellular location">
    <subcellularLocation>
        <location evidence="1">Cytoplasm</location>
        <location evidence="1">Cytoskeleton</location>
    </subcellularLocation>
</comment>
<evidence type="ECO:0000256" key="11">
    <source>
        <dbReference type="SAM" id="MobiDB-lite"/>
    </source>
</evidence>
<evidence type="ECO:0000256" key="6">
    <source>
        <dbReference type="ARBA" id="ARBA00022741"/>
    </source>
</evidence>
<dbReference type="Pfam" id="PF05783">
    <property type="entry name" value="DLIC"/>
    <property type="match status" value="2"/>
</dbReference>
<keyword evidence="13" id="KW-1185">Reference proteome</keyword>
<feature type="compositionally biased region" description="Low complexity" evidence="11">
    <location>
        <begin position="499"/>
        <end position="518"/>
    </location>
</feature>
<evidence type="ECO:0000256" key="5">
    <source>
        <dbReference type="ARBA" id="ARBA00022701"/>
    </source>
</evidence>
<proteinExistence type="inferred from homology"/>
<evidence type="ECO:0000256" key="7">
    <source>
        <dbReference type="ARBA" id="ARBA00022840"/>
    </source>
</evidence>
<evidence type="ECO:0000313" key="12">
    <source>
        <dbReference type="EMBL" id="OJT05384.1"/>
    </source>
</evidence>